<dbReference type="RefSeq" id="WP_115896029.1">
    <property type="nucleotide sequence ID" value="NZ_QUNG01000001.1"/>
</dbReference>
<dbReference type="InterPro" id="IPR015867">
    <property type="entry name" value="N-reg_PII/ATP_PRibTrfase_C"/>
</dbReference>
<dbReference type="AlphaFoldDB" id="A0A3E0DTA3"/>
<dbReference type="InterPro" id="IPR036069">
    <property type="entry name" value="DUF34/NIF3_sf"/>
</dbReference>
<sequence>MSDIIFVDSYRIKVFVIEEFLEKVIASIKEATNLKYGNYDGVLWHSQPGTERCVPRKGSVTYAGEIDGQYACDSIQVQFSIPRERALLEKVVESIFSSHPWDEPVISITETIDTRKNGVI</sequence>
<accession>A0A3E0DTA3</accession>
<keyword evidence="2" id="KW-1185">Reference proteome</keyword>
<proteinExistence type="predicted"/>
<reference evidence="1 2" key="1">
    <citation type="submission" date="2018-08" db="EMBL/GenBank/DDBJ databases">
        <title>Genomic Encyclopedia of Type Strains, Phase III (KMG-III): the genomes of soil and plant-associated and newly described type strains.</title>
        <authorList>
            <person name="Whitman W."/>
        </authorList>
    </citation>
    <scope>NUCLEOTIDE SEQUENCE [LARGE SCALE GENOMIC DNA]</scope>
    <source>
        <strain evidence="1 2">CECT 7375</strain>
    </source>
</reference>
<evidence type="ECO:0000313" key="1">
    <source>
        <dbReference type="EMBL" id="REG86787.1"/>
    </source>
</evidence>
<name>A0A3E0DTA3_9GAMM</name>
<comment type="caution">
    <text evidence="1">The sequence shown here is derived from an EMBL/GenBank/DDBJ whole genome shotgun (WGS) entry which is preliminary data.</text>
</comment>
<evidence type="ECO:0000313" key="2">
    <source>
        <dbReference type="Proteomes" id="UP000256542"/>
    </source>
</evidence>
<organism evidence="1 2">
    <name type="scientific">Marinomonas pollencensis</name>
    <dbReference type="NCBI Taxonomy" id="491954"/>
    <lineage>
        <taxon>Bacteria</taxon>
        <taxon>Pseudomonadati</taxon>
        <taxon>Pseudomonadota</taxon>
        <taxon>Gammaproteobacteria</taxon>
        <taxon>Oceanospirillales</taxon>
        <taxon>Oceanospirillaceae</taxon>
        <taxon>Marinomonas</taxon>
    </lineage>
</organism>
<dbReference type="EMBL" id="QUNG01000001">
    <property type="protein sequence ID" value="REG86787.1"/>
    <property type="molecule type" value="Genomic_DNA"/>
</dbReference>
<dbReference type="SUPFAM" id="SSF102705">
    <property type="entry name" value="NIF3 (NGG1p interacting factor 3)-like"/>
    <property type="match status" value="1"/>
</dbReference>
<dbReference type="OrthoDB" id="7061445at2"/>
<dbReference type="Proteomes" id="UP000256542">
    <property type="component" value="Unassembled WGS sequence"/>
</dbReference>
<dbReference type="Gene3D" id="3.30.70.120">
    <property type="match status" value="1"/>
</dbReference>
<protein>
    <recommendedName>
        <fullName evidence="3">Nitrogen regulatory protein P-II family</fullName>
    </recommendedName>
</protein>
<evidence type="ECO:0008006" key="3">
    <source>
        <dbReference type="Google" id="ProtNLM"/>
    </source>
</evidence>
<gene>
    <name evidence="1" type="ORF">DFP81_101355</name>
</gene>